<dbReference type="Proteomes" id="UP001277561">
    <property type="component" value="Unassembled WGS sequence"/>
</dbReference>
<dbReference type="PROSITE" id="PS50966">
    <property type="entry name" value="ZF_SWIM"/>
    <property type="match status" value="2"/>
</dbReference>
<evidence type="ECO:0000259" key="3">
    <source>
        <dbReference type="PROSITE" id="PS50966"/>
    </source>
</evidence>
<keyword evidence="1" id="KW-0479">Metal-binding</keyword>
<feature type="coiled-coil region" evidence="2">
    <location>
        <begin position="248"/>
        <end position="275"/>
    </location>
</feature>
<evidence type="ECO:0000256" key="2">
    <source>
        <dbReference type="SAM" id="Coils"/>
    </source>
</evidence>
<keyword evidence="1" id="KW-0862">Zinc</keyword>
<evidence type="ECO:0000256" key="1">
    <source>
        <dbReference type="PROSITE-ProRule" id="PRU00325"/>
    </source>
</evidence>
<evidence type="ECO:0000313" key="4">
    <source>
        <dbReference type="EMBL" id="MDX8332266.1"/>
    </source>
</evidence>
<organism evidence="5 6">
    <name type="scientific">Agrobacterium rosae</name>
    <dbReference type="NCBI Taxonomy" id="1972867"/>
    <lineage>
        <taxon>Bacteria</taxon>
        <taxon>Pseudomonadati</taxon>
        <taxon>Pseudomonadota</taxon>
        <taxon>Alphaproteobacteria</taxon>
        <taxon>Hyphomicrobiales</taxon>
        <taxon>Rhizobiaceae</taxon>
        <taxon>Rhizobium/Agrobacterium group</taxon>
        <taxon>Agrobacterium</taxon>
    </lineage>
</organism>
<name>A0AAE5RYP7_9HYPH</name>
<dbReference type="EMBL" id="JAVRAD010000015">
    <property type="protein sequence ID" value="MDX8332266.1"/>
    <property type="molecule type" value="Genomic_DNA"/>
</dbReference>
<dbReference type="GeneID" id="86879867"/>
<keyword evidence="1" id="KW-0863">Zinc-finger</keyword>
<dbReference type="GO" id="GO:0008270">
    <property type="term" value="F:zinc ion binding"/>
    <property type="evidence" value="ECO:0007669"/>
    <property type="project" value="UniProtKB-KW"/>
</dbReference>
<feature type="domain" description="SWIM-type" evidence="3">
    <location>
        <begin position="53"/>
        <end position="87"/>
    </location>
</feature>
<dbReference type="InterPro" id="IPR007527">
    <property type="entry name" value="Znf_SWIM"/>
</dbReference>
<dbReference type="Proteomes" id="UP000237447">
    <property type="component" value="Unassembled WGS sequence"/>
</dbReference>
<dbReference type="EMBL" id="NXEJ01000005">
    <property type="protein sequence ID" value="POO51981.1"/>
    <property type="molecule type" value="Genomic_DNA"/>
</dbReference>
<reference evidence="4 7" key="2">
    <citation type="journal article" date="2023" name="Phytobiomes J">
        <title>Deciphering the key players within the bacterial microbiota associated with aerial crown gall tumors on rhododendron: Insights into the gallobiome.</title>
        <authorList>
            <person name="Kuzmanovic N."/>
            <person name="Nesme J."/>
            <person name="Wolf J."/>
            <person name="Neumann-Schaal M."/>
            <person name="Petersen J."/>
            <person name="Fernandez-Gnecco G."/>
            <person name="Sproeer C."/>
            <person name="Bunk B."/>
            <person name="Overmann J."/>
            <person name="Sorensen S.J."/>
            <person name="Idczak E."/>
            <person name="Smalla K."/>
        </authorList>
    </citation>
    <scope>NUCLEOTIDE SEQUENCE [LARGE SCALE GENOMIC DNA]</scope>
    <source>
        <strain evidence="7">rho-14.1</strain>
        <strain evidence="4">Rho-14.1</strain>
    </source>
</reference>
<sequence>MLRPDLVALTDQGLIQLSNAGLVKRALRELETGALPELQEANDAIIARFADGTSTRLCSGQALADAACSCPSSGMCRHRVMLAVTYRARHAAENGGDASEPDWNPASFDAEQVADSLSASAKAELSQLLRSRHTVRLEYGKTPTAYLPMATVRFLVPGDLSYTRCDCELGTHCAHVGMAVKAFQTAERGSQTIIGGASENGASIDLMPLRIACDAVIERLLEAGVAAGPEAHAQTIEAARRSAQQANAIQLLLVLEALEEQISDYDNRSARHGERFVLQLAAGLFARTRATDSASALGLGEPFETPMGKTRLVSLGARLRQQGADIRASVLLADSDTGATMLMEKPFSPLPTQDARGFVTSLPTRQMSIGMPVGGLGRGQILTSVARRRADGMLTLGRGSGGRSQLMPRDALFTFPQPLAATSVERVAAELSNRQISLLRPYRRFDTLHVFDIDEVTGQSWAPGRQLWEAGAHLANDGGKIWFERPFDAAAPGAPGILAVAFEGKWGPVRQVTGTLRLDGDAVVCEPWSISADRFIVPDLEVDESDHTVAAIATSAKRDVLDEAEDLLSGMLHAGQRSRVTVQALAPIISSRLLESGYRQASQHMNRDITTLGGEPFCKAAIWLLTLRESRDTDTA</sequence>
<keyword evidence="7" id="KW-1185">Reference proteome</keyword>
<protein>
    <recommendedName>
        <fullName evidence="3">SWIM-type domain-containing protein</fullName>
    </recommendedName>
</protein>
<dbReference type="AlphaFoldDB" id="A0AAE5RYP7"/>
<evidence type="ECO:0000313" key="6">
    <source>
        <dbReference type="Proteomes" id="UP000237447"/>
    </source>
</evidence>
<keyword evidence="2" id="KW-0175">Coiled coil</keyword>
<dbReference type="RefSeq" id="WP_103658230.1">
    <property type="nucleotide sequence ID" value="NZ_CP192765.1"/>
</dbReference>
<comment type="caution">
    <text evidence="5">The sequence shown here is derived from an EMBL/GenBank/DDBJ whole genome shotgun (WGS) entry which is preliminary data.</text>
</comment>
<feature type="domain" description="SWIM-type" evidence="3">
    <location>
        <begin position="150"/>
        <end position="184"/>
    </location>
</feature>
<evidence type="ECO:0000313" key="7">
    <source>
        <dbReference type="Proteomes" id="UP001277561"/>
    </source>
</evidence>
<gene>
    <name evidence="5" type="ORF">CPJ18_10985</name>
    <name evidence="4" type="ORF">RMS29_23925</name>
</gene>
<accession>A0AAE5RYP7</accession>
<evidence type="ECO:0000313" key="5">
    <source>
        <dbReference type="EMBL" id="POO51981.1"/>
    </source>
</evidence>
<reference evidence="5 6" key="1">
    <citation type="journal article" date="2018" name="Syst. Appl. Microbiol.">
        <title>Agrobacterium rosae sp. nov., isolated from galls on different agricultural crops.</title>
        <authorList>
            <person name="Kuzmanovic N."/>
            <person name="Pulawska J."/>
            <person name="Smalla K."/>
            <person name="Nesme X."/>
        </authorList>
    </citation>
    <scope>NUCLEOTIDE SEQUENCE [LARGE SCALE GENOMIC DNA]</scope>
    <source>
        <strain evidence="5 6">NCPPB 1650</strain>
    </source>
</reference>
<proteinExistence type="predicted"/>